<keyword evidence="3" id="KW-1185">Reference proteome</keyword>
<dbReference type="EMBL" id="JAHXZI010000031">
    <property type="protein sequence ID" value="MBW6439795.1"/>
    <property type="molecule type" value="Genomic_DNA"/>
</dbReference>
<sequence length="138" mass="14120">MTETVLLRSAILGASAGARSMTPLAKLALRKRGWIRVAAGAAALGEMVFDKSRKAPSRLKPAPLGGRVVLGAVAGATFARRRGAAMVGPAIVAGLTAAAASYAGARWRAYAVEHDFAFPGAVAEDAAAIALAWSSFRD</sequence>
<reference evidence="2 3" key="1">
    <citation type="journal article" date="2013" name="Antonie Van Leeuwenhoek">
        <title>Actinoplanes hulinensis sp. nov., a novel actinomycete isolated from soybean root (Glycine max (L.) Merr).</title>
        <authorList>
            <person name="Shen Y."/>
            <person name="Liu C."/>
            <person name="Wang X."/>
            <person name="Zhao J."/>
            <person name="Jia F."/>
            <person name="Zhang Y."/>
            <person name="Wang L."/>
            <person name="Yang D."/>
            <person name="Xiang W."/>
        </authorList>
    </citation>
    <scope>NUCLEOTIDE SEQUENCE [LARGE SCALE GENOMIC DNA]</scope>
    <source>
        <strain evidence="2 3">NEAU-M9</strain>
    </source>
</reference>
<feature type="transmembrane region" description="Helical" evidence="1">
    <location>
        <begin position="85"/>
        <end position="104"/>
    </location>
</feature>
<proteinExistence type="predicted"/>
<protein>
    <recommendedName>
        <fullName evidence="4">DUF4126 domain-containing protein</fullName>
    </recommendedName>
</protein>
<dbReference type="Proteomes" id="UP001519863">
    <property type="component" value="Unassembled WGS sequence"/>
</dbReference>
<organism evidence="2 3">
    <name type="scientific">Actinoplanes hulinensis</name>
    <dbReference type="NCBI Taxonomy" id="1144547"/>
    <lineage>
        <taxon>Bacteria</taxon>
        <taxon>Bacillati</taxon>
        <taxon>Actinomycetota</taxon>
        <taxon>Actinomycetes</taxon>
        <taxon>Micromonosporales</taxon>
        <taxon>Micromonosporaceae</taxon>
        <taxon>Actinoplanes</taxon>
    </lineage>
</organism>
<keyword evidence="1" id="KW-0472">Membrane</keyword>
<keyword evidence="1" id="KW-0812">Transmembrane</keyword>
<evidence type="ECO:0000313" key="2">
    <source>
        <dbReference type="EMBL" id="MBW6439795.1"/>
    </source>
</evidence>
<accession>A0ABS7BFX6</accession>
<comment type="caution">
    <text evidence="2">The sequence shown here is derived from an EMBL/GenBank/DDBJ whole genome shotgun (WGS) entry which is preliminary data.</text>
</comment>
<gene>
    <name evidence="2" type="ORF">KZ829_39320</name>
</gene>
<evidence type="ECO:0008006" key="4">
    <source>
        <dbReference type="Google" id="ProtNLM"/>
    </source>
</evidence>
<name>A0ABS7BFX6_9ACTN</name>
<keyword evidence="1" id="KW-1133">Transmembrane helix</keyword>
<evidence type="ECO:0000313" key="3">
    <source>
        <dbReference type="Proteomes" id="UP001519863"/>
    </source>
</evidence>
<dbReference type="RefSeq" id="WP_220148924.1">
    <property type="nucleotide sequence ID" value="NZ_JAHXZI010000031.1"/>
</dbReference>
<evidence type="ECO:0000256" key="1">
    <source>
        <dbReference type="SAM" id="Phobius"/>
    </source>
</evidence>